<sequence>MPEVTTPYEPGTPCWVDLMVPDQQAALDFYRDLFGWQGEIGPEEFGGYSMCTLRGKPVAGIMKAMAPEGAEPAPPPHWSTYFSSADADATQSAISANGGSVISPTMDVGTIGRMLIATDPQGAFFGVWQPLDFPGAQIVNEPGALVWNQLSTSDPEAAGTFYRAALGLEAGPMPGMPGFTGFQVKGRTVGSLQGMENLPEGVPPHWLVSFAVDDTDSTVDALVRAGGTLLVPPFDIEKVGRLAIVQDPQGATFSMVALLGTPES</sequence>
<reference evidence="3" key="1">
    <citation type="submission" date="2018-07" db="EMBL/GenBank/DDBJ databases">
        <authorList>
            <person name="Zhao J."/>
        </authorList>
    </citation>
    <scope>NUCLEOTIDE SEQUENCE [LARGE SCALE GENOMIC DNA]</scope>
    <source>
        <strain evidence="3">GSSD-12</strain>
    </source>
</reference>
<proteinExistence type="predicted"/>
<feature type="domain" description="VOC" evidence="1">
    <location>
        <begin position="12"/>
        <end position="130"/>
    </location>
</feature>
<dbReference type="PROSITE" id="PS51819">
    <property type="entry name" value="VOC"/>
    <property type="match status" value="2"/>
</dbReference>
<keyword evidence="3" id="KW-1185">Reference proteome</keyword>
<dbReference type="InterPro" id="IPR004360">
    <property type="entry name" value="Glyas_Fos-R_dOase_dom"/>
</dbReference>
<dbReference type="EMBL" id="CP031194">
    <property type="protein sequence ID" value="AXG78834.1"/>
    <property type="molecule type" value="Genomic_DNA"/>
</dbReference>
<evidence type="ECO:0000259" key="1">
    <source>
        <dbReference type="PROSITE" id="PS51819"/>
    </source>
</evidence>
<dbReference type="Pfam" id="PF00903">
    <property type="entry name" value="Glyoxalase"/>
    <property type="match status" value="1"/>
</dbReference>
<evidence type="ECO:0000313" key="3">
    <source>
        <dbReference type="Proteomes" id="UP000253868"/>
    </source>
</evidence>
<dbReference type="PANTHER" id="PTHR33993:SF14">
    <property type="entry name" value="GB|AAF24581.1"/>
    <property type="match status" value="1"/>
</dbReference>
<dbReference type="CDD" id="cd07247">
    <property type="entry name" value="SgaA_N_like"/>
    <property type="match status" value="2"/>
</dbReference>
<protein>
    <submittedName>
        <fullName evidence="2">VOC family protein</fullName>
    </submittedName>
</protein>
<dbReference type="KEGG" id="spad:DVK44_15260"/>
<organism evidence="2 3">
    <name type="scientific">Streptomyces paludis</name>
    <dbReference type="NCBI Taxonomy" id="2282738"/>
    <lineage>
        <taxon>Bacteria</taxon>
        <taxon>Bacillati</taxon>
        <taxon>Actinomycetota</taxon>
        <taxon>Actinomycetes</taxon>
        <taxon>Kitasatosporales</taxon>
        <taxon>Streptomycetaceae</taxon>
        <taxon>Streptomyces</taxon>
    </lineage>
</organism>
<dbReference type="InterPro" id="IPR029068">
    <property type="entry name" value="Glyas_Bleomycin-R_OHBP_Dase"/>
</dbReference>
<dbReference type="InterPro" id="IPR052164">
    <property type="entry name" value="Anthracycline_SecMetBiosynth"/>
</dbReference>
<gene>
    <name evidence="2" type="ORF">DVK44_15260</name>
</gene>
<dbReference type="Pfam" id="PF18029">
    <property type="entry name" value="Glyoxalase_6"/>
    <property type="match status" value="1"/>
</dbReference>
<dbReference type="InterPro" id="IPR037523">
    <property type="entry name" value="VOC_core"/>
</dbReference>
<dbReference type="Gene3D" id="3.10.180.10">
    <property type="entry name" value="2,3-Dihydroxybiphenyl 1,2-Dioxygenase, domain 1"/>
    <property type="match status" value="2"/>
</dbReference>
<dbReference type="RefSeq" id="WP_114660171.1">
    <property type="nucleotide sequence ID" value="NZ_CP031194.1"/>
</dbReference>
<dbReference type="AlphaFoldDB" id="A0A345HQ60"/>
<evidence type="ECO:0000313" key="2">
    <source>
        <dbReference type="EMBL" id="AXG78834.1"/>
    </source>
</evidence>
<accession>A0A345HQ60</accession>
<dbReference type="OrthoDB" id="9793039at2"/>
<feature type="domain" description="VOC" evidence="1">
    <location>
        <begin position="144"/>
        <end position="258"/>
    </location>
</feature>
<name>A0A345HQ60_9ACTN</name>
<dbReference type="SUPFAM" id="SSF54593">
    <property type="entry name" value="Glyoxalase/Bleomycin resistance protein/Dihydroxybiphenyl dioxygenase"/>
    <property type="match status" value="2"/>
</dbReference>
<dbReference type="InterPro" id="IPR041581">
    <property type="entry name" value="Glyoxalase_6"/>
</dbReference>
<dbReference type="Proteomes" id="UP000253868">
    <property type="component" value="Chromosome"/>
</dbReference>
<dbReference type="PANTHER" id="PTHR33993">
    <property type="entry name" value="GLYOXALASE-RELATED"/>
    <property type="match status" value="1"/>
</dbReference>